<reference evidence="7 8" key="1">
    <citation type="journal article" date="2016" name="Proc. Natl. Acad. Sci. U.S.A.">
        <title>Comparative genomics of biotechnologically important yeasts.</title>
        <authorList>
            <person name="Riley R."/>
            <person name="Haridas S."/>
            <person name="Wolfe K.H."/>
            <person name="Lopes M.R."/>
            <person name="Hittinger C.T."/>
            <person name="Goeker M."/>
            <person name="Salamov A.A."/>
            <person name="Wisecaver J.H."/>
            <person name="Long T.M."/>
            <person name="Calvey C.H."/>
            <person name="Aerts A.L."/>
            <person name="Barry K.W."/>
            <person name="Choi C."/>
            <person name="Clum A."/>
            <person name="Coughlan A.Y."/>
            <person name="Deshpande S."/>
            <person name="Douglass A.P."/>
            <person name="Hanson S.J."/>
            <person name="Klenk H.-P."/>
            <person name="LaButti K.M."/>
            <person name="Lapidus A."/>
            <person name="Lindquist E.A."/>
            <person name="Lipzen A.M."/>
            <person name="Meier-Kolthoff J.P."/>
            <person name="Ohm R.A."/>
            <person name="Otillar R.P."/>
            <person name="Pangilinan J.L."/>
            <person name="Peng Y."/>
            <person name="Rokas A."/>
            <person name="Rosa C.A."/>
            <person name="Scheuner C."/>
            <person name="Sibirny A.A."/>
            <person name="Slot J.C."/>
            <person name="Stielow J.B."/>
            <person name="Sun H."/>
            <person name="Kurtzman C.P."/>
            <person name="Blackwell M."/>
            <person name="Grigoriev I.V."/>
            <person name="Jeffries T.W."/>
        </authorList>
    </citation>
    <scope>NUCLEOTIDE SEQUENCE [LARGE SCALE GENOMIC DNA]</scope>
    <source>
        <strain evidence="8">ATCC 58044 / CBS 1984 / NCYC 433 / NRRL Y-366-8</strain>
    </source>
</reference>
<keyword evidence="8" id="KW-1185">Reference proteome</keyword>
<feature type="compositionally biased region" description="Polar residues" evidence="6">
    <location>
        <begin position="77"/>
        <end position="101"/>
    </location>
</feature>
<dbReference type="EMBL" id="KV454208">
    <property type="protein sequence ID" value="ODQ61699.1"/>
    <property type="molecule type" value="Genomic_DNA"/>
</dbReference>
<sequence length="264" mass="29905">MSTSFSFANKENATHISRGAPKTPLNSKSIIFKNNNNNNNNPKKIPVLKDGFKTPNNNVEQRNQKRIPLGGKDKNAHNNSLKISAGSLNDHSSKGGLTSSAAKRRIRRLRTPLSNMPATKKLSVLRDDEATEVEPPKTFDPIDFDDEIEYVPEKEPPLPYAPLNYEPFTEEELDNLKNNTNPRLFDCRDEITPLTEEEIYEEYPISFDESDNDSDTHSIISEKSIPHYMEPTFVSSARARANKKVEVYDEGLSIAELQRIIDEE</sequence>
<evidence type="ECO:0000256" key="1">
    <source>
        <dbReference type="ARBA" id="ARBA00004123"/>
    </source>
</evidence>
<keyword evidence="4" id="KW-0963">Cytoplasm</keyword>
<organism evidence="7 8">
    <name type="scientific">Wickerhamomyces anomalus (strain ATCC 58044 / CBS 1984 / NCYC 433 / NRRL Y-366-8)</name>
    <name type="common">Yeast</name>
    <name type="synonym">Hansenula anomala</name>
    <dbReference type="NCBI Taxonomy" id="683960"/>
    <lineage>
        <taxon>Eukaryota</taxon>
        <taxon>Fungi</taxon>
        <taxon>Dikarya</taxon>
        <taxon>Ascomycota</taxon>
        <taxon>Saccharomycotina</taxon>
        <taxon>Saccharomycetes</taxon>
        <taxon>Phaffomycetales</taxon>
        <taxon>Wickerhamomycetaceae</taxon>
        <taxon>Wickerhamomyces</taxon>
    </lineage>
</organism>
<gene>
    <name evidence="7" type="ORF">WICANDRAFT_86627</name>
</gene>
<dbReference type="Proteomes" id="UP000094112">
    <property type="component" value="Unassembled WGS sequence"/>
</dbReference>
<evidence type="ECO:0000256" key="4">
    <source>
        <dbReference type="ARBA" id="ARBA00022490"/>
    </source>
</evidence>
<feature type="compositionally biased region" description="Polar residues" evidence="6">
    <location>
        <begin position="1"/>
        <end position="15"/>
    </location>
</feature>
<evidence type="ECO:0000313" key="7">
    <source>
        <dbReference type="EMBL" id="ODQ61699.1"/>
    </source>
</evidence>
<comment type="subcellular location">
    <subcellularLocation>
        <location evidence="2">Cytoplasm</location>
    </subcellularLocation>
    <subcellularLocation>
        <location evidence="1">Nucleus</location>
    </subcellularLocation>
</comment>
<keyword evidence="5" id="KW-0539">Nucleus</keyword>
<feature type="compositionally biased region" description="Polar residues" evidence="6">
    <location>
        <begin position="24"/>
        <end position="33"/>
    </location>
</feature>
<feature type="region of interest" description="Disordered" evidence="6">
    <location>
        <begin position="1"/>
        <end position="105"/>
    </location>
</feature>
<dbReference type="AlphaFoldDB" id="A0A1E3P8G4"/>
<dbReference type="GO" id="GO:0051276">
    <property type="term" value="P:chromosome organization"/>
    <property type="evidence" value="ECO:0007669"/>
    <property type="project" value="InterPro"/>
</dbReference>
<name>A0A1E3P8G4_WICAA</name>
<evidence type="ECO:0000313" key="8">
    <source>
        <dbReference type="Proteomes" id="UP000094112"/>
    </source>
</evidence>
<evidence type="ECO:0000256" key="5">
    <source>
        <dbReference type="ARBA" id="ARBA00023242"/>
    </source>
</evidence>
<dbReference type="Pfam" id="PF04856">
    <property type="entry name" value="Securin"/>
    <property type="match status" value="1"/>
</dbReference>
<evidence type="ECO:0008006" key="9">
    <source>
        <dbReference type="Google" id="ProtNLM"/>
    </source>
</evidence>
<dbReference type="GO" id="GO:0005634">
    <property type="term" value="C:nucleus"/>
    <property type="evidence" value="ECO:0007669"/>
    <property type="project" value="UniProtKB-SubCell"/>
</dbReference>
<evidence type="ECO:0000256" key="3">
    <source>
        <dbReference type="ARBA" id="ARBA00009264"/>
    </source>
</evidence>
<dbReference type="GeneID" id="30203305"/>
<accession>A0A1E3P8G4</accession>
<dbReference type="InterPro" id="IPR006940">
    <property type="entry name" value="Securin_separation_inhibitor"/>
</dbReference>
<dbReference type="RefSeq" id="XP_019040906.1">
    <property type="nucleotide sequence ID" value="XM_019186059.1"/>
</dbReference>
<evidence type="ECO:0000256" key="2">
    <source>
        <dbReference type="ARBA" id="ARBA00004496"/>
    </source>
</evidence>
<dbReference type="OrthoDB" id="3980374at2759"/>
<protein>
    <recommendedName>
        <fullName evidence="9">Securin</fullName>
    </recommendedName>
</protein>
<evidence type="ECO:0000256" key="6">
    <source>
        <dbReference type="SAM" id="MobiDB-lite"/>
    </source>
</evidence>
<comment type="similarity">
    <text evidence="3">Belongs to the securin family.</text>
</comment>
<proteinExistence type="inferred from homology"/>
<dbReference type="GO" id="GO:0005737">
    <property type="term" value="C:cytoplasm"/>
    <property type="evidence" value="ECO:0007669"/>
    <property type="project" value="UniProtKB-SubCell"/>
</dbReference>